<proteinExistence type="inferred from homology"/>
<feature type="compositionally biased region" description="Basic and acidic residues" evidence="6">
    <location>
        <begin position="75"/>
        <end position="85"/>
    </location>
</feature>
<dbReference type="RefSeq" id="XP_047761914.1">
    <property type="nucleotide sequence ID" value="XM_047905207.1"/>
</dbReference>
<dbReference type="GO" id="GO:0006400">
    <property type="term" value="P:tRNA modification"/>
    <property type="evidence" value="ECO:0007669"/>
    <property type="project" value="TreeGrafter"/>
</dbReference>
<keyword evidence="4" id="KW-0819">tRNA processing</keyword>
<feature type="region of interest" description="Disordered" evidence="6">
    <location>
        <begin position="273"/>
        <end position="351"/>
    </location>
</feature>
<dbReference type="GO" id="GO:0005634">
    <property type="term" value="C:nucleus"/>
    <property type="evidence" value="ECO:0007669"/>
    <property type="project" value="TreeGrafter"/>
</dbReference>
<feature type="domain" description="Pseudouridine synthase II N-terminal" evidence="7">
    <location>
        <begin position="100"/>
        <end position="229"/>
    </location>
</feature>
<evidence type="ECO:0000313" key="8">
    <source>
        <dbReference type="EMBL" id="UJO17548.1"/>
    </source>
</evidence>
<evidence type="ECO:0000259" key="7">
    <source>
        <dbReference type="Pfam" id="PF01509"/>
    </source>
</evidence>
<keyword evidence="9" id="KW-1185">Reference proteome</keyword>
<dbReference type="Pfam" id="PF01509">
    <property type="entry name" value="TruB_N"/>
    <property type="match status" value="1"/>
</dbReference>
<dbReference type="AlphaFoldDB" id="A0A9Q8P8X3"/>
<dbReference type="InterPro" id="IPR002501">
    <property type="entry name" value="PsdUridine_synth_N"/>
</dbReference>
<dbReference type="GO" id="GO:0003723">
    <property type="term" value="F:RNA binding"/>
    <property type="evidence" value="ECO:0007669"/>
    <property type="project" value="InterPro"/>
</dbReference>
<name>A0A9Q8P8X3_PASFU</name>
<dbReference type="GeneID" id="71985937"/>
<dbReference type="HAMAP" id="MF_01080">
    <property type="entry name" value="TruB_bact"/>
    <property type="match status" value="1"/>
</dbReference>
<reference evidence="8" key="1">
    <citation type="submission" date="2021-12" db="EMBL/GenBank/DDBJ databases">
        <authorList>
            <person name="Zaccaron A."/>
            <person name="Stergiopoulos I."/>
        </authorList>
    </citation>
    <scope>NUCLEOTIDE SEQUENCE</scope>
    <source>
        <strain evidence="8">Race5_Kim</strain>
    </source>
</reference>
<evidence type="ECO:0000256" key="1">
    <source>
        <dbReference type="ARBA" id="ARBA00001166"/>
    </source>
</evidence>
<evidence type="ECO:0000256" key="4">
    <source>
        <dbReference type="ARBA" id="ARBA00022694"/>
    </source>
</evidence>
<comment type="catalytic activity">
    <reaction evidence="1">
        <text>a uridine in mRNA = a pseudouridine in mRNA</text>
        <dbReference type="Rhea" id="RHEA:56644"/>
        <dbReference type="Rhea" id="RHEA-COMP:14658"/>
        <dbReference type="Rhea" id="RHEA-COMP:14659"/>
        <dbReference type="ChEBI" id="CHEBI:65314"/>
        <dbReference type="ChEBI" id="CHEBI:65315"/>
    </reaction>
</comment>
<evidence type="ECO:0000313" key="9">
    <source>
        <dbReference type="Proteomes" id="UP000756132"/>
    </source>
</evidence>
<dbReference type="InterPro" id="IPR020103">
    <property type="entry name" value="PsdUridine_synth_cat_dom_sf"/>
</dbReference>
<dbReference type="OrthoDB" id="9995526at2759"/>
<dbReference type="EC" id="5.4.99.25" evidence="3"/>
<dbReference type="Gene3D" id="3.30.2350.10">
    <property type="entry name" value="Pseudouridine synthase"/>
    <property type="match status" value="1"/>
</dbReference>
<accession>A0A9Q8P8X3</accession>
<sequence>MIFKPAFRRSLHIVYSSTPSAPVSIPNTSTMASGPVLEGVFAVNKPPAISSAQVIRDVQNHFNPSKLFQPWLQREQSKRDAEKHNQKNKRKWRGRRETSVKMGHGGTLDPMATGVLILGVGSGTKDLGHFSTECTKSYEAVVLFGAATDTYDTEGKVVGRKPYEHITKDMVEEALVKFRGKGMQRPPIFSALRVQGKRLYEYAREGKEVPVEIKERPVEVSELEVVEWMEGGTHKWHWPEREADTEEKKFAEKALKLEGQDELKVKDEVKAEDDVATAGAAKRKREADATGHPETGLVEPEQKRSKEEDPTTEPPAKIEEVQNAKDDGKEAQPESADTTTPAATERPPCPAPACRIRMTVTSGFYVRSLCQDLGAAVGSLGMMTDLVRTRQSNFELGTNVLWYDELKQGEDVWGPKVKKLLEEWQEHKAAK</sequence>
<feature type="compositionally biased region" description="Basic and acidic residues" evidence="6">
    <location>
        <begin position="316"/>
        <end position="332"/>
    </location>
</feature>
<evidence type="ECO:0000256" key="3">
    <source>
        <dbReference type="ARBA" id="ARBA00012787"/>
    </source>
</evidence>
<dbReference type="KEGG" id="ffu:CLAFUR5_06059"/>
<feature type="compositionally biased region" description="Basic and acidic residues" evidence="6">
    <location>
        <begin position="300"/>
        <end position="309"/>
    </location>
</feature>
<evidence type="ECO:0000256" key="6">
    <source>
        <dbReference type="SAM" id="MobiDB-lite"/>
    </source>
</evidence>
<organism evidence="8 9">
    <name type="scientific">Passalora fulva</name>
    <name type="common">Tomato leaf mold</name>
    <name type="synonym">Cladosporium fulvum</name>
    <dbReference type="NCBI Taxonomy" id="5499"/>
    <lineage>
        <taxon>Eukaryota</taxon>
        <taxon>Fungi</taxon>
        <taxon>Dikarya</taxon>
        <taxon>Ascomycota</taxon>
        <taxon>Pezizomycotina</taxon>
        <taxon>Dothideomycetes</taxon>
        <taxon>Dothideomycetidae</taxon>
        <taxon>Mycosphaerellales</taxon>
        <taxon>Mycosphaerellaceae</taxon>
        <taxon>Fulvia</taxon>
    </lineage>
</organism>
<dbReference type="Proteomes" id="UP000756132">
    <property type="component" value="Chromosome 5"/>
</dbReference>
<protein>
    <recommendedName>
        <fullName evidence="3">tRNA pseudouridine(55) synthase</fullName>
        <ecNumber evidence="3">5.4.99.25</ecNumber>
    </recommendedName>
</protein>
<dbReference type="EMBL" id="CP090167">
    <property type="protein sequence ID" value="UJO17548.1"/>
    <property type="molecule type" value="Genomic_DNA"/>
</dbReference>
<feature type="compositionally biased region" description="Low complexity" evidence="6">
    <location>
        <begin position="336"/>
        <end position="346"/>
    </location>
</feature>
<dbReference type="PANTHER" id="PTHR13767:SF2">
    <property type="entry name" value="PSEUDOURIDYLATE SYNTHASE TRUB1"/>
    <property type="match status" value="1"/>
</dbReference>
<dbReference type="PANTHER" id="PTHR13767">
    <property type="entry name" value="TRNA-PSEUDOURIDINE SYNTHASE"/>
    <property type="match status" value="1"/>
</dbReference>
<dbReference type="GO" id="GO:0160148">
    <property type="term" value="F:tRNA pseudouridine(55) synthase activity"/>
    <property type="evidence" value="ECO:0007669"/>
    <property type="project" value="UniProtKB-EC"/>
</dbReference>
<keyword evidence="5" id="KW-0413">Isomerase</keyword>
<dbReference type="SUPFAM" id="SSF55120">
    <property type="entry name" value="Pseudouridine synthase"/>
    <property type="match status" value="1"/>
</dbReference>
<evidence type="ECO:0000256" key="2">
    <source>
        <dbReference type="ARBA" id="ARBA00008999"/>
    </source>
</evidence>
<feature type="region of interest" description="Disordered" evidence="6">
    <location>
        <begin position="74"/>
        <end position="105"/>
    </location>
</feature>
<reference evidence="8" key="2">
    <citation type="journal article" date="2022" name="Microb. Genom.">
        <title>A chromosome-scale genome assembly of the tomato pathogen Cladosporium fulvum reveals a compartmentalized genome architecture and the presence of a dispensable chromosome.</title>
        <authorList>
            <person name="Zaccaron A.Z."/>
            <person name="Chen L.H."/>
            <person name="Samaras A."/>
            <person name="Stergiopoulos I."/>
        </authorList>
    </citation>
    <scope>NUCLEOTIDE SEQUENCE</scope>
    <source>
        <strain evidence="8">Race5_Kim</strain>
    </source>
</reference>
<evidence type="ECO:0000256" key="5">
    <source>
        <dbReference type="ARBA" id="ARBA00023235"/>
    </source>
</evidence>
<gene>
    <name evidence="8" type="ORF">CLAFUR5_06059</name>
</gene>
<dbReference type="InterPro" id="IPR014780">
    <property type="entry name" value="tRNA_psdUridine_synth_TruB"/>
</dbReference>
<comment type="similarity">
    <text evidence="2">Belongs to the pseudouridine synthase TruB family.</text>
</comment>
<dbReference type="GO" id="GO:1990481">
    <property type="term" value="P:mRNA pseudouridine synthesis"/>
    <property type="evidence" value="ECO:0007669"/>
    <property type="project" value="TreeGrafter"/>
</dbReference>